<evidence type="ECO:0000256" key="1">
    <source>
        <dbReference type="ARBA" id="ARBA00023295"/>
    </source>
</evidence>
<dbReference type="Pfam" id="PF22633">
    <property type="entry name" value="F5_F8_type_C_2"/>
    <property type="match status" value="1"/>
</dbReference>
<dbReference type="InterPro" id="IPR017853">
    <property type="entry name" value="GH"/>
</dbReference>
<organism evidence="3 4">
    <name type="scientific">Clostridium cavendishii DSM 21758</name>
    <dbReference type="NCBI Taxonomy" id="1121302"/>
    <lineage>
        <taxon>Bacteria</taxon>
        <taxon>Bacillati</taxon>
        <taxon>Bacillota</taxon>
        <taxon>Clostridia</taxon>
        <taxon>Eubacteriales</taxon>
        <taxon>Clostridiaceae</taxon>
        <taxon>Clostridium</taxon>
    </lineage>
</organism>
<evidence type="ECO:0000259" key="2">
    <source>
        <dbReference type="PROSITE" id="PS50022"/>
    </source>
</evidence>
<dbReference type="SUPFAM" id="SSF51445">
    <property type="entry name" value="(Trans)glycosidases"/>
    <property type="match status" value="1"/>
</dbReference>
<dbReference type="PROSITE" id="PS50022">
    <property type="entry name" value="FA58C_3"/>
    <property type="match status" value="1"/>
</dbReference>
<name>A0A1M6PLS0_9CLOT</name>
<dbReference type="RefSeq" id="WP_072990030.1">
    <property type="nucleotide sequence ID" value="NZ_FQZB01000013.1"/>
</dbReference>
<proteinExistence type="predicted"/>
<accession>A0A1M6PLS0</accession>
<dbReference type="OrthoDB" id="1089471at2"/>
<dbReference type="AlphaFoldDB" id="A0A1M6PLS0"/>
<dbReference type="SUPFAM" id="SSF49785">
    <property type="entry name" value="Galactose-binding domain-like"/>
    <property type="match status" value="1"/>
</dbReference>
<protein>
    <submittedName>
        <fullName evidence="3">F5/8 type C domain-containing protein</fullName>
    </submittedName>
</protein>
<dbReference type="InterPro" id="IPR008979">
    <property type="entry name" value="Galactose-bd-like_sf"/>
</dbReference>
<dbReference type="EMBL" id="FQZB01000013">
    <property type="protein sequence ID" value="SHK08899.1"/>
    <property type="molecule type" value="Genomic_DNA"/>
</dbReference>
<sequence>MKKKISMFIVIIFVSISIFTPFKNVQASPQPVSAIFGGGPFYEKGQSVMNDLKSSGFNTVMIWSIHVSATGDLNINDHEICKNGSYVGSDAWKAQWATLKQAPTSINRIEVSIGAWGTPDFENIRNLINSQGTGPNTNLYKNFKALLEATGADAVDYDDESCYDVDSAVKFGQMCTNMGYKNVTLCPYTNVNFWSNVKNKLGDTVDRVYLQCYAGGSSNNPASWQSALGMKVIPGLWCRDESANSVKNILSDWNKSSGIAGGFMWLYDDMLNNKLSTASYANAINSVFTQTPPYSSDNLALNKSVTANQYVNGENPSLAVDGSTTDNSKWCSTVSGPKWLKIDLGKNYDISRWVVKHAGAGSESSAWNTKDFKLQKSSDGINWTDVDTVVGNNSDITDRKVPTFNSRYLRLYITTPTNTNDSAARIYEFEVYGK</sequence>
<feature type="domain" description="F5/8 type C" evidence="2">
    <location>
        <begin position="289"/>
        <end position="434"/>
    </location>
</feature>
<dbReference type="InterPro" id="IPR000421">
    <property type="entry name" value="FA58C"/>
</dbReference>
<gene>
    <name evidence="3" type="ORF">SAMN02745163_03195</name>
</gene>
<dbReference type="Proteomes" id="UP000184310">
    <property type="component" value="Unassembled WGS sequence"/>
</dbReference>
<dbReference type="Gene3D" id="2.60.120.260">
    <property type="entry name" value="Galactose-binding domain-like"/>
    <property type="match status" value="1"/>
</dbReference>
<keyword evidence="4" id="KW-1185">Reference proteome</keyword>
<dbReference type="STRING" id="1121302.SAMN02745163_03195"/>
<keyword evidence="1" id="KW-0326">Glycosidase</keyword>
<dbReference type="GO" id="GO:0016798">
    <property type="term" value="F:hydrolase activity, acting on glycosyl bonds"/>
    <property type="evidence" value="ECO:0007669"/>
    <property type="project" value="UniProtKB-KW"/>
</dbReference>
<keyword evidence="1" id="KW-0378">Hydrolase</keyword>
<evidence type="ECO:0000313" key="4">
    <source>
        <dbReference type="Proteomes" id="UP000184310"/>
    </source>
</evidence>
<evidence type="ECO:0000313" key="3">
    <source>
        <dbReference type="EMBL" id="SHK08899.1"/>
    </source>
</evidence>
<reference evidence="3 4" key="1">
    <citation type="submission" date="2016-11" db="EMBL/GenBank/DDBJ databases">
        <authorList>
            <person name="Jaros S."/>
            <person name="Januszkiewicz K."/>
            <person name="Wedrychowicz H."/>
        </authorList>
    </citation>
    <scope>NUCLEOTIDE SEQUENCE [LARGE SCALE GENOMIC DNA]</scope>
    <source>
        <strain evidence="3 4">DSM 21758</strain>
    </source>
</reference>